<evidence type="ECO:0000313" key="2">
    <source>
        <dbReference type="EMBL" id="KAK3754109.1"/>
    </source>
</evidence>
<name>A0AAE0YQI7_9GAST</name>
<evidence type="ECO:0000313" key="3">
    <source>
        <dbReference type="Proteomes" id="UP001283361"/>
    </source>
</evidence>
<protein>
    <submittedName>
        <fullName evidence="2">Uncharacterized protein</fullName>
    </submittedName>
</protein>
<feature type="region of interest" description="Disordered" evidence="1">
    <location>
        <begin position="52"/>
        <end position="75"/>
    </location>
</feature>
<feature type="region of interest" description="Disordered" evidence="1">
    <location>
        <begin position="1"/>
        <end position="22"/>
    </location>
</feature>
<keyword evidence="3" id="KW-1185">Reference proteome</keyword>
<dbReference type="EMBL" id="JAWDGP010005686">
    <property type="protein sequence ID" value="KAK3754109.1"/>
    <property type="molecule type" value="Genomic_DNA"/>
</dbReference>
<reference evidence="2" key="1">
    <citation type="journal article" date="2023" name="G3 (Bethesda)">
        <title>A reference genome for the long-term kleptoplast-retaining sea slug Elysia crispata morphotype clarki.</title>
        <authorList>
            <person name="Eastman K.E."/>
            <person name="Pendleton A.L."/>
            <person name="Shaikh M.A."/>
            <person name="Suttiyut T."/>
            <person name="Ogas R."/>
            <person name="Tomko P."/>
            <person name="Gavelis G."/>
            <person name="Widhalm J.R."/>
            <person name="Wisecaver J.H."/>
        </authorList>
    </citation>
    <scope>NUCLEOTIDE SEQUENCE</scope>
    <source>
        <strain evidence="2">ECLA1</strain>
    </source>
</reference>
<evidence type="ECO:0000256" key="1">
    <source>
        <dbReference type="SAM" id="MobiDB-lite"/>
    </source>
</evidence>
<accession>A0AAE0YQI7</accession>
<dbReference type="AlphaFoldDB" id="A0AAE0YQI7"/>
<organism evidence="2 3">
    <name type="scientific">Elysia crispata</name>
    <name type="common">lettuce slug</name>
    <dbReference type="NCBI Taxonomy" id="231223"/>
    <lineage>
        <taxon>Eukaryota</taxon>
        <taxon>Metazoa</taxon>
        <taxon>Spiralia</taxon>
        <taxon>Lophotrochozoa</taxon>
        <taxon>Mollusca</taxon>
        <taxon>Gastropoda</taxon>
        <taxon>Heterobranchia</taxon>
        <taxon>Euthyneura</taxon>
        <taxon>Panpulmonata</taxon>
        <taxon>Sacoglossa</taxon>
        <taxon>Placobranchoidea</taxon>
        <taxon>Plakobranchidae</taxon>
        <taxon>Elysia</taxon>
    </lineage>
</organism>
<gene>
    <name evidence="2" type="ORF">RRG08_024184</name>
</gene>
<dbReference type="Proteomes" id="UP001283361">
    <property type="component" value="Unassembled WGS sequence"/>
</dbReference>
<comment type="caution">
    <text evidence="2">The sequence shown here is derived from an EMBL/GenBank/DDBJ whole genome shotgun (WGS) entry which is preliminary data.</text>
</comment>
<proteinExistence type="predicted"/>
<sequence>MNLIVESRRQAHGREDEVKRSDAKVTSAGRIYPWTRLGGVAQAWQQRTELEVSQERSSGPEAPSARHNLGRGNHIRSQIRKVNSFKSGSLCRAENVFEGFPQPDTGKSNHWFNNQPVVDVCDIVTVTAVAAVYSNRAVLSGQRQARREKEESEIRE</sequence>